<evidence type="ECO:0000313" key="2">
    <source>
        <dbReference type="Proteomes" id="UP000324726"/>
    </source>
</evidence>
<reference evidence="1 2" key="1">
    <citation type="submission" date="2019-08" db="EMBL/GenBank/DDBJ databases">
        <title>Draft genome of C. urealyticum strain VH4248.</title>
        <authorList>
            <person name="Navas J."/>
        </authorList>
    </citation>
    <scope>NUCLEOTIDE SEQUENCE [LARGE SCALE GENOMIC DNA]</scope>
    <source>
        <strain evidence="1 2">VH4248</strain>
    </source>
</reference>
<sequence>MRGEIFYDSGELKYFGGTTTDPQTGHVYRKGYGIEYYEDGTPKKVGTFQRRGLVYGCEFYPNGRLKSVATYNDPDDGQYYGPSYPVTGTFFDEEGQVLHSGPFTISKSGIGWPRVVKPEGYGSLD</sequence>
<comment type="caution">
    <text evidence="1">The sequence shown here is derived from an EMBL/GenBank/DDBJ whole genome shotgun (WGS) entry which is preliminary data.</text>
</comment>
<evidence type="ECO:0008006" key="3">
    <source>
        <dbReference type="Google" id="ProtNLM"/>
    </source>
</evidence>
<proteinExistence type="predicted"/>
<name>A0A5D4FZV6_9CORY</name>
<dbReference type="Proteomes" id="UP000324726">
    <property type="component" value="Unassembled WGS sequence"/>
</dbReference>
<protein>
    <recommendedName>
        <fullName evidence="3">MORN repeat-containing protein</fullName>
    </recommendedName>
</protein>
<dbReference type="Gene3D" id="3.90.930.1">
    <property type="match status" value="1"/>
</dbReference>
<dbReference type="RefSeq" id="WP_148812729.1">
    <property type="nucleotide sequence ID" value="NZ_VSZI01000001.1"/>
</dbReference>
<dbReference type="AlphaFoldDB" id="A0A5D4FZV6"/>
<gene>
    <name evidence="1" type="ORF">FYJ87_07715</name>
</gene>
<dbReference type="EMBL" id="VSZI01000001">
    <property type="protein sequence ID" value="TYR20795.1"/>
    <property type="molecule type" value="Genomic_DNA"/>
</dbReference>
<accession>A0A5D4FZV6</accession>
<dbReference type="InterPro" id="IPR011652">
    <property type="entry name" value="MORN_2"/>
</dbReference>
<dbReference type="Pfam" id="PF07661">
    <property type="entry name" value="MORN_2"/>
    <property type="match status" value="1"/>
</dbReference>
<organism evidence="1 2">
    <name type="scientific">Corynebacterium urealyticum</name>
    <dbReference type="NCBI Taxonomy" id="43771"/>
    <lineage>
        <taxon>Bacteria</taxon>
        <taxon>Bacillati</taxon>
        <taxon>Actinomycetota</taxon>
        <taxon>Actinomycetes</taxon>
        <taxon>Mycobacteriales</taxon>
        <taxon>Corynebacteriaceae</taxon>
        <taxon>Corynebacterium</taxon>
    </lineage>
</organism>
<evidence type="ECO:0000313" key="1">
    <source>
        <dbReference type="EMBL" id="TYR20795.1"/>
    </source>
</evidence>